<dbReference type="GO" id="GO:0006354">
    <property type="term" value="P:DNA-templated transcription elongation"/>
    <property type="evidence" value="ECO:0007669"/>
    <property type="project" value="TreeGrafter"/>
</dbReference>
<dbReference type="PANTHER" id="PTHR30437">
    <property type="entry name" value="TRANSCRIPTION ELONGATION FACTOR GREA"/>
    <property type="match status" value="1"/>
</dbReference>
<proteinExistence type="predicted"/>
<keyword evidence="2" id="KW-0808">Transferase</keyword>
<organism evidence="2 3">
    <name type="scientific">Mesonia hippocampi</name>
    <dbReference type="NCBI Taxonomy" id="1628250"/>
    <lineage>
        <taxon>Bacteria</taxon>
        <taxon>Pseudomonadati</taxon>
        <taxon>Bacteroidota</taxon>
        <taxon>Flavobacteriia</taxon>
        <taxon>Flavobacteriales</taxon>
        <taxon>Flavobacteriaceae</taxon>
        <taxon>Mesonia</taxon>
    </lineage>
</organism>
<feature type="domain" description="Transcription elongation factor GreA/GreB C-terminal" evidence="1">
    <location>
        <begin position="54"/>
        <end position="127"/>
    </location>
</feature>
<name>A0A840EWP2_9FLAO</name>
<sequence>MKYGTLIIEERDFDLLKRIISLSHYYKDANSKLSLSRLAKELETVKVVKEADMPADVVRFNSDVTIKLPNGEEKTYQIVTPEKSDIKVNKISILAPMAAGLFGYAVGDKILWHFPAGEKEIEVIHVSS</sequence>
<dbReference type="GO" id="GO:0070063">
    <property type="term" value="F:RNA polymerase binding"/>
    <property type="evidence" value="ECO:0007669"/>
    <property type="project" value="InterPro"/>
</dbReference>
<dbReference type="RefSeq" id="WP_183477600.1">
    <property type="nucleotide sequence ID" value="NZ_JACIFO010000005.1"/>
</dbReference>
<reference evidence="2 3" key="1">
    <citation type="submission" date="2020-08" db="EMBL/GenBank/DDBJ databases">
        <title>Genomic Encyclopedia of Type Strains, Phase IV (KMG-IV): sequencing the most valuable type-strain genomes for metagenomic binning, comparative biology and taxonomic classification.</title>
        <authorList>
            <person name="Goeker M."/>
        </authorList>
    </citation>
    <scope>NUCLEOTIDE SEQUENCE [LARGE SCALE GENOMIC DNA]</scope>
    <source>
        <strain evidence="2 3">DSM 29568</strain>
    </source>
</reference>
<protein>
    <submittedName>
        <fullName evidence="2">Regulator of nucleoside diphosphate kinase</fullName>
    </submittedName>
</protein>
<dbReference type="GO" id="GO:0032784">
    <property type="term" value="P:regulation of DNA-templated transcription elongation"/>
    <property type="evidence" value="ECO:0007669"/>
    <property type="project" value="InterPro"/>
</dbReference>
<dbReference type="InterPro" id="IPR001437">
    <property type="entry name" value="Tscrpt_elong_fac_GreA/B_C"/>
</dbReference>
<dbReference type="AlphaFoldDB" id="A0A840EWP2"/>
<dbReference type="SUPFAM" id="SSF54534">
    <property type="entry name" value="FKBP-like"/>
    <property type="match status" value="1"/>
</dbReference>
<evidence type="ECO:0000259" key="1">
    <source>
        <dbReference type="Pfam" id="PF01272"/>
    </source>
</evidence>
<dbReference type="EMBL" id="JACIFO010000005">
    <property type="protein sequence ID" value="MBB4119247.1"/>
    <property type="molecule type" value="Genomic_DNA"/>
</dbReference>
<evidence type="ECO:0000313" key="3">
    <source>
        <dbReference type="Proteomes" id="UP000553034"/>
    </source>
</evidence>
<dbReference type="GO" id="GO:0016301">
    <property type="term" value="F:kinase activity"/>
    <property type="evidence" value="ECO:0007669"/>
    <property type="project" value="UniProtKB-KW"/>
</dbReference>
<accession>A0A840EWP2</accession>
<comment type="caution">
    <text evidence="2">The sequence shown here is derived from an EMBL/GenBank/DDBJ whole genome shotgun (WGS) entry which is preliminary data.</text>
</comment>
<evidence type="ECO:0000313" key="2">
    <source>
        <dbReference type="EMBL" id="MBB4119247.1"/>
    </source>
</evidence>
<dbReference type="GO" id="GO:0003677">
    <property type="term" value="F:DNA binding"/>
    <property type="evidence" value="ECO:0007669"/>
    <property type="project" value="InterPro"/>
</dbReference>
<dbReference type="InterPro" id="IPR023459">
    <property type="entry name" value="Tscrpt_elong_fac_GreA/B_fam"/>
</dbReference>
<dbReference type="Gene3D" id="3.10.50.30">
    <property type="entry name" value="Transcription elongation factor, GreA/GreB, C-terminal domain"/>
    <property type="match status" value="1"/>
</dbReference>
<dbReference type="InterPro" id="IPR036953">
    <property type="entry name" value="GreA/GreB_C_sf"/>
</dbReference>
<dbReference type="PANTHER" id="PTHR30437:SF5">
    <property type="entry name" value="REGULATOR OF NUCLEOSIDE DIPHOSPHATE KINASE"/>
    <property type="match status" value="1"/>
</dbReference>
<keyword evidence="3" id="KW-1185">Reference proteome</keyword>
<keyword evidence="2" id="KW-0418">Kinase</keyword>
<dbReference type="Proteomes" id="UP000553034">
    <property type="component" value="Unassembled WGS sequence"/>
</dbReference>
<dbReference type="Pfam" id="PF01272">
    <property type="entry name" value="GreA_GreB"/>
    <property type="match status" value="1"/>
</dbReference>
<gene>
    <name evidence="2" type="ORF">GGR32_001543</name>
</gene>